<gene>
    <name evidence="1" type="ORF">FFLO_05297</name>
</gene>
<proteinExistence type="predicted"/>
<keyword evidence="2" id="KW-1185">Reference proteome</keyword>
<dbReference type="EMBL" id="JABELV010000130">
    <property type="protein sequence ID" value="KAG7529941.1"/>
    <property type="molecule type" value="Genomic_DNA"/>
</dbReference>
<sequence length="44" mass="4743">MPLRSTSIGLVKYSTLPQVWDLSVGASYTRIANTRSCPSRADSG</sequence>
<evidence type="ECO:0000313" key="2">
    <source>
        <dbReference type="Proteomes" id="UP000812966"/>
    </source>
</evidence>
<name>A0A8K0JJB3_9TREE</name>
<evidence type="ECO:0000313" key="1">
    <source>
        <dbReference type="EMBL" id="KAG7529941.1"/>
    </source>
</evidence>
<comment type="caution">
    <text evidence="1">The sequence shown here is derived from an EMBL/GenBank/DDBJ whole genome shotgun (WGS) entry which is preliminary data.</text>
</comment>
<dbReference type="AlphaFoldDB" id="A0A8K0JJB3"/>
<reference evidence="1" key="1">
    <citation type="submission" date="2020-04" db="EMBL/GenBank/DDBJ databases">
        <title>Analysis of mating type loci in Filobasidium floriforme.</title>
        <authorList>
            <person name="Nowrousian M."/>
        </authorList>
    </citation>
    <scope>NUCLEOTIDE SEQUENCE</scope>
    <source>
        <strain evidence="1">CBS 6242</strain>
    </source>
</reference>
<organism evidence="1 2">
    <name type="scientific">Filobasidium floriforme</name>
    <dbReference type="NCBI Taxonomy" id="5210"/>
    <lineage>
        <taxon>Eukaryota</taxon>
        <taxon>Fungi</taxon>
        <taxon>Dikarya</taxon>
        <taxon>Basidiomycota</taxon>
        <taxon>Agaricomycotina</taxon>
        <taxon>Tremellomycetes</taxon>
        <taxon>Filobasidiales</taxon>
        <taxon>Filobasidiaceae</taxon>
        <taxon>Filobasidium</taxon>
    </lineage>
</organism>
<accession>A0A8K0JJB3</accession>
<protein>
    <submittedName>
        <fullName evidence="1">Uncharacterized protein</fullName>
    </submittedName>
</protein>
<dbReference type="Proteomes" id="UP000812966">
    <property type="component" value="Unassembled WGS sequence"/>
</dbReference>